<dbReference type="GO" id="GO:0008564">
    <property type="term" value="F:protein-exporting ATPase activity"/>
    <property type="evidence" value="ECO:0007669"/>
    <property type="project" value="UniProtKB-EC"/>
</dbReference>
<keyword evidence="5 8" id="KW-0653">Protein transport</keyword>
<proteinExistence type="inferred from homology"/>
<protein>
    <recommendedName>
        <fullName evidence="8">Type II secretion system protein E</fullName>
        <shortName evidence="8">T2SS protein E</shortName>
    </recommendedName>
    <alternativeName>
        <fullName evidence="8">Type II traffic warden ATPase</fullName>
    </alternativeName>
</protein>
<dbReference type="SUPFAM" id="SSF52540">
    <property type="entry name" value="P-loop containing nucleoside triphosphate hydrolases"/>
    <property type="match status" value="1"/>
</dbReference>
<dbReference type="PROSITE" id="PS00662">
    <property type="entry name" value="T2SP_E"/>
    <property type="match status" value="1"/>
</dbReference>
<evidence type="ECO:0000256" key="6">
    <source>
        <dbReference type="ARBA" id="ARBA00022967"/>
    </source>
</evidence>
<dbReference type="InterPro" id="IPR007831">
    <property type="entry name" value="T2SS_GspE_N"/>
</dbReference>
<dbReference type="PANTHER" id="PTHR30258:SF2">
    <property type="entry name" value="COMG OPERON PROTEIN 1"/>
    <property type="match status" value="1"/>
</dbReference>
<evidence type="ECO:0000256" key="2">
    <source>
        <dbReference type="ARBA" id="ARBA00022448"/>
    </source>
</evidence>
<dbReference type="CDD" id="cd01129">
    <property type="entry name" value="PulE-GspE-like"/>
    <property type="match status" value="1"/>
</dbReference>
<comment type="subcellular location">
    <subcellularLocation>
        <location evidence="8">Cell inner membrane</location>
    </subcellularLocation>
</comment>
<comment type="similarity">
    <text evidence="1 8">Belongs to the GSP E family.</text>
</comment>
<dbReference type="GO" id="GO:0015627">
    <property type="term" value="C:type II protein secretion system complex"/>
    <property type="evidence" value="ECO:0007669"/>
    <property type="project" value="UniProtKB-UniRule"/>
</dbReference>
<dbReference type="InterPro" id="IPR013369">
    <property type="entry name" value="T2SS_GspE"/>
</dbReference>
<dbReference type="GO" id="GO:0016887">
    <property type="term" value="F:ATP hydrolysis activity"/>
    <property type="evidence" value="ECO:0007669"/>
    <property type="project" value="TreeGrafter"/>
</dbReference>
<dbReference type="PANTHER" id="PTHR30258">
    <property type="entry name" value="TYPE II SECRETION SYSTEM PROTEIN GSPE-RELATED"/>
    <property type="match status" value="1"/>
</dbReference>
<feature type="domain" description="Bacterial type II secretion system protein E" evidence="9">
    <location>
        <begin position="391"/>
        <end position="405"/>
    </location>
</feature>
<dbReference type="RefSeq" id="WP_090348563.1">
    <property type="nucleotide sequence ID" value="NZ_LT629751.1"/>
</dbReference>
<dbReference type="FunFam" id="3.30.450.90:FF:000001">
    <property type="entry name" value="Type II secretion system ATPase GspE"/>
    <property type="match status" value="1"/>
</dbReference>
<evidence type="ECO:0000256" key="5">
    <source>
        <dbReference type="ARBA" id="ARBA00022927"/>
    </source>
</evidence>
<evidence type="ECO:0000313" key="11">
    <source>
        <dbReference type="Proteomes" id="UP000243359"/>
    </source>
</evidence>
<keyword evidence="4 8" id="KW-0067">ATP-binding</keyword>
<dbReference type="Gene3D" id="3.30.300.160">
    <property type="entry name" value="Type II secretion system, protein E, N-terminal domain"/>
    <property type="match status" value="1"/>
</dbReference>
<comment type="function">
    <text evidence="8">ATPase component of the type II secretion system required for the energy-dependent secretion of extracellular factors such as proteases and toxins from the periplasm. Acts as a molecular motor to provide the energy that is required for assembly of the pseudopilus and the extrusion of substrates generated in the cytoplasm.</text>
</comment>
<evidence type="ECO:0000313" key="10">
    <source>
        <dbReference type="EMBL" id="SDS40079.1"/>
    </source>
</evidence>
<evidence type="ECO:0000256" key="3">
    <source>
        <dbReference type="ARBA" id="ARBA00022741"/>
    </source>
</evidence>
<evidence type="ECO:0000259" key="9">
    <source>
        <dbReference type="PROSITE" id="PS00662"/>
    </source>
</evidence>
<dbReference type="OrthoDB" id="9804785at2"/>
<dbReference type="SMART" id="SM00382">
    <property type="entry name" value="AAA"/>
    <property type="match status" value="1"/>
</dbReference>
<evidence type="ECO:0000256" key="1">
    <source>
        <dbReference type="ARBA" id="ARBA00006611"/>
    </source>
</evidence>
<dbReference type="Pfam" id="PF05157">
    <property type="entry name" value="MshEN"/>
    <property type="match status" value="1"/>
</dbReference>
<dbReference type="Gene3D" id="1.10.40.70">
    <property type="match status" value="1"/>
</dbReference>
<organism evidence="10 11">
    <name type="scientific">Pseudomonas oryzae</name>
    <dbReference type="NCBI Taxonomy" id="1392877"/>
    <lineage>
        <taxon>Bacteria</taxon>
        <taxon>Pseudomonadati</taxon>
        <taxon>Pseudomonadota</taxon>
        <taxon>Gammaproteobacteria</taxon>
        <taxon>Pseudomonadales</taxon>
        <taxon>Pseudomonadaceae</taxon>
        <taxon>Pseudomonas</taxon>
    </lineage>
</organism>
<dbReference type="Gene3D" id="3.30.450.90">
    <property type="match status" value="1"/>
</dbReference>
<dbReference type="Proteomes" id="UP000243359">
    <property type="component" value="Chromosome I"/>
</dbReference>
<dbReference type="STRING" id="1392877.SAMN05216221_1735"/>
<dbReference type="Gene3D" id="3.40.50.300">
    <property type="entry name" value="P-loop containing nucleotide triphosphate hydrolases"/>
    <property type="match status" value="1"/>
</dbReference>
<dbReference type="GO" id="GO:0005886">
    <property type="term" value="C:plasma membrane"/>
    <property type="evidence" value="ECO:0007669"/>
    <property type="project" value="UniProtKB-SubCell"/>
</dbReference>
<dbReference type="InterPro" id="IPR037257">
    <property type="entry name" value="T2SS_E_N_sf"/>
</dbReference>
<sequence>MVASAVIDSASAAQVDLGRELLQAGKLTDAEYQRLLRMQAAQTEPCSQQTLLMRMGLVSEQDIARLLSTSLGLPLVPASEFPGEPLLAERLSYRFLKECRALPLAQEGGVLRVALADPQDAYVISALALAAGCRVESRVALASEIESAIERLYGEGRSQMGDILSKVSSADQAESSDDVEQLRDMASEAPVIRLVNLVIQRAVEMRASDIHVEPFENRLKVRYRVDGVLQETESPPVNLSAAVISRIKLMARLNIAERRLPQDGRIEMRVQGNDLDIRVSTVPTMHGESVVMRLLNRESVVLDFSALGFSEQPYQRLQSILRIPYGVLLVTGPTGSGKTTTLYTALNMLNTSESKLITVEDPVEYQLEGVNQIQVKPSIGLTFASALRSIVRQDPDIIMVGEMRDLETARICIQSALTGHMVLSTLHTNDAPSSVTRLMEMGVEDYLLTSTLNGVLAQRLVRKLCPHCREAWTPLPEMVREMRLDQLSGGKPVTLYKARGCPECNGTGYHGRIAIIEVLTVTDGIRRLILQHADAGALMRAAREEGMLTMYEDGCLKAINGVTSIDEVIRVTQEG</sequence>
<dbReference type="GO" id="GO:0005524">
    <property type="term" value="F:ATP binding"/>
    <property type="evidence" value="ECO:0007669"/>
    <property type="project" value="UniProtKB-UniRule"/>
</dbReference>
<evidence type="ECO:0000256" key="8">
    <source>
        <dbReference type="RuleBase" id="RU366070"/>
    </source>
</evidence>
<dbReference type="InterPro" id="IPR001482">
    <property type="entry name" value="T2SS/T4SS_dom"/>
</dbReference>
<evidence type="ECO:0000256" key="7">
    <source>
        <dbReference type="ARBA" id="ARBA00034006"/>
    </source>
</evidence>
<name>A0A1H1RYL8_9PSED</name>
<keyword evidence="11" id="KW-1185">Reference proteome</keyword>
<dbReference type="NCBIfam" id="TIGR02533">
    <property type="entry name" value="type_II_gspE"/>
    <property type="match status" value="1"/>
</dbReference>
<dbReference type="AlphaFoldDB" id="A0A1H1RYL8"/>
<evidence type="ECO:0000256" key="4">
    <source>
        <dbReference type="ARBA" id="ARBA00022840"/>
    </source>
</evidence>
<dbReference type="GO" id="GO:0015628">
    <property type="term" value="P:protein secretion by the type II secretion system"/>
    <property type="evidence" value="ECO:0007669"/>
    <property type="project" value="UniProtKB-UniRule"/>
</dbReference>
<keyword evidence="3 8" id="KW-0547">Nucleotide-binding</keyword>
<gene>
    <name evidence="10" type="ORF">SAMN05216221_1735</name>
</gene>
<dbReference type="SUPFAM" id="SSF160246">
    <property type="entry name" value="EspE N-terminal domain-like"/>
    <property type="match status" value="1"/>
</dbReference>
<comment type="catalytic activity">
    <reaction evidence="7">
        <text>ATP + H2O + cellular proteinSide 1 = ADP + phosphate + cellular proteinSide 2.</text>
        <dbReference type="EC" id="7.4.2.8"/>
    </reaction>
</comment>
<dbReference type="Pfam" id="PF00437">
    <property type="entry name" value="T2SSE"/>
    <property type="match status" value="1"/>
</dbReference>
<accession>A0A1H1RYL8</accession>
<dbReference type="FunFam" id="3.40.50.300:FF:000398">
    <property type="entry name" value="Type IV pilus assembly ATPase PilB"/>
    <property type="match status" value="1"/>
</dbReference>
<reference evidence="11" key="1">
    <citation type="submission" date="2016-10" db="EMBL/GenBank/DDBJ databases">
        <authorList>
            <person name="Varghese N."/>
            <person name="Submissions S."/>
        </authorList>
    </citation>
    <scope>NUCLEOTIDE SEQUENCE [LARGE SCALE GENOMIC DNA]</scope>
    <source>
        <strain evidence="11">KCTC 32247</strain>
    </source>
</reference>
<dbReference type="InterPro" id="IPR003593">
    <property type="entry name" value="AAA+_ATPase"/>
</dbReference>
<dbReference type="InterPro" id="IPR027417">
    <property type="entry name" value="P-loop_NTPase"/>
</dbReference>
<dbReference type="EMBL" id="LT629751">
    <property type="protein sequence ID" value="SDS40079.1"/>
    <property type="molecule type" value="Genomic_DNA"/>
</dbReference>
<keyword evidence="2 8" id="KW-0813">Transport</keyword>
<keyword evidence="6" id="KW-1278">Translocase</keyword>